<protein>
    <submittedName>
        <fullName evidence="3">Uncharacterized protein</fullName>
    </submittedName>
</protein>
<feature type="compositionally biased region" description="Low complexity" evidence="2">
    <location>
        <begin position="53"/>
        <end position="63"/>
    </location>
</feature>
<comment type="similarity">
    <text evidence="1">Belongs to the SPATA31 family.</text>
</comment>
<accession>A0A7J7EA34</accession>
<feature type="region of interest" description="Disordered" evidence="2">
    <location>
        <begin position="173"/>
        <end position="194"/>
    </location>
</feature>
<gene>
    <name evidence="3" type="ORF">HPG69_007680</name>
</gene>
<comment type="caution">
    <text evidence="3">The sequence shown here is derived from an EMBL/GenBank/DDBJ whole genome shotgun (WGS) entry which is preliminary data.</text>
</comment>
<dbReference type="Proteomes" id="UP000551758">
    <property type="component" value="Unassembled WGS sequence"/>
</dbReference>
<dbReference type="AlphaFoldDB" id="A0A7J7EA34"/>
<dbReference type="EMBL" id="JACDTQ010003801">
    <property type="protein sequence ID" value="KAF5912690.1"/>
    <property type="molecule type" value="Genomic_DNA"/>
</dbReference>
<name>A0A7J7EA34_DICBM</name>
<feature type="region of interest" description="Disordered" evidence="2">
    <location>
        <begin position="39"/>
        <end position="100"/>
    </location>
</feature>
<organism evidence="3 4">
    <name type="scientific">Diceros bicornis minor</name>
    <name type="common">South-central black rhinoceros</name>
    <dbReference type="NCBI Taxonomy" id="77932"/>
    <lineage>
        <taxon>Eukaryota</taxon>
        <taxon>Metazoa</taxon>
        <taxon>Chordata</taxon>
        <taxon>Craniata</taxon>
        <taxon>Vertebrata</taxon>
        <taxon>Euteleostomi</taxon>
        <taxon>Mammalia</taxon>
        <taxon>Eutheria</taxon>
        <taxon>Laurasiatheria</taxon>
        <taxon>Perissodactyla</taxon>
        <taxon>Rhinocerotidae</taxon>
        <taxon>Diceros</taxon>
    </lineage>
</organism>
<keyword evidence="4" id="KW-1185">Reference proteome</keyword>
<proteinExistence type="inferred from homology"/>
<dbReference type="PANTHER" id="PTHR21859">
    <property type="entry name" value="ACROSOME-SPECIFIC PROTEIN"/>
    <property type="match status" value="1"/>
</dbReference>
<sequence>MSTMNFREIFKAEELFLQDSKLSDLEKQLLSELKFQLGSGEHSQAQGCPTDMSLISESLPSKSSLRECRSKDSGAGTPKARKKSHSVEDRELGGTSLSLSQNEKFSPESYFRIKTKQFFFQWINSKRKITGQESPQQKAKFMSTFEQHQDPAASAALLLSLLELRQDQTSPERCGLQGPVFMPESTGFPALQGA</sequence>
<dbReference type="PANTHER" id="PTHR21859:SF51">
    <property type="entry name" value="RIKEN CDNA 1700014D04 GENE"/>
    <property type="match status" value="1"/>
</dbReference>
<evidence type="ECO:0000313" key="4">
    <source>
        <dbReference type="Proteomes" id="UP000551758"/>
    </source>
</evidence>
<evidence type="ECO:0000256" key="2">
    <source>
        <dbReference type="SAM" id="MobiDB-lite"/>
    </source>
</evidence>
<reference evidence="3 4" key="1">
    <citation type="journal article" date="2020" name="Mol. Biol. Evol.">
        <title>Interspecific Gene Flow and the Evolution of Specialization in Black and White Rhinoceros.</title>
        <authorList>
            <person name="Moodley Y."/>
            <person name="Westbury M.V."/>
            <person name="Russo I.M."/>
            <person name="Gopalakrishnan S."/>
            <person name="Rakotoarivelo A."/>
            <person name="Olsen R.A."/>
            <person name="Prost S."/>
            <person name="Tunstall T."/>
            <person name="Ryder O.A."/>
            <person name="Dalen L."/>
            <person name="Bruford M.W."/>
        </authorList>
    </citation>
    <scope>NUCLEOTIDE SEQUENCE [LARGE SCALE GENOMIC DNA]</scope>
    <source>
        <strain evidence="3">SBR-YM</strain>
        <tissue evidence="3">Skin</tissue>
    </source>
</reference>
<evidence type="ECO:0000256" key="1">
    <source>
        <dbReference type="ARBA" id="ARBA00035009"/>
    </source>
</evidence>
<evidence type="ECO:0000313" key="3">
    <source>
        <dbReference type="EMBL" id="KAF5912690.1"/>
    </source>
</evidence>